<dbReference type="PROSITE" id="PS50184">
    <property type="entry name" value="VWFC_2"/>
    <property type="match status" value="1"/>
</dbReference>
<evidence type="ECO:0000259" key="1">
    <source>
        <dbReference type="PROSITE" id="PS50184"/>
    </source>
</evidence>
<evidence type="ECO:0000313" key="2">
    <source>
        <dbReference type="EMBL" id="KAH3702327.1"/>
    </source>
</evidence>
<reference evidence="2" key="2">
    <citation type="submission" date="2020-11" db="EMBL/GenBank/DDBJ databases">
        <authorList>
            <person name="McCartney M.A."/>
            <person name="Auch B."/>
            <person name="Kono T."/>
            <person name="Mallez S."/>
            <person name="Becker A."/>
            <person name="Gohl D.M."/>
            <person name="Silverstein K.A.T."/>
            <person name="Koren S."/>
            <person name="Bechman K.B."/>
            <person name="Herman A."/>
            <person name="Abrahante J.E."/>
            <person name="Garbe J."/>
        </authorList>
    </citation>
    <scope>NUCLEOTIDE SEQUENCE</scope>
    <source>
        <strain evidence="2">Duluth1</strain>
        <tissue evidence="2">Whole animal</tissue>
    </source>
</reference>
<comment type="caution">
    <text evidence="2">The sequence shown here is derived from an EMBL/GenBank/DDBJ whole genome shotgun (WGS) entry which is preliminary data.</text>
</comment>
<dbReference type="SUPFAM" id="SSF57603">
    <property type="entry name" value="FnI-like domain"/>
    <property type="match status" value="1"/>
</dbReference>
<name>A0A9D3YKS2_DREPO</name>
<organism evidence="2 3">
    <name type="scientific">Dreissena polymorpha</name>
    <name type="common">Zebra mussel</name>
    <name type="synonym">Mytilus polymorpha</name>
    <dbReference type="NCBI Taxonomy" id="45954"/>
    <lineage>
        <taxon>Eukaryota</taxon>
        <taxon>Metazoa</taxon>
        <taxon>Spiralia</taxon>
        <taxon>Lophotrochozoa</taxon>
        <taxon>Mollusca</taxon>
        <taxon>Bivalvia</taxon>
        <taxon>Autobranchia</taxon>
        <taxon>Heteroconchia</taxon>
        <taxon>Euheterodonta</taxon>
        <taxon>Imparidentia</taxon>
        <taxon>Neoheterodontei</taxon>
        <taxon>Myida</taxon>
        <taxon>Dreissenoidea</taxon>
        <taxon>Dreissenidae</taxon>
        <taxon>Dreissena</taxon>
    </lineage>
</organism>
<dbReference type="AlphaFoldDB" id="A0A9D3YKS2"/>
<keyword evidence="3" id="KW-1185">Reference proteome</keyword>
<dbReference type="Gene3D" id="6.20.200.20">
    <property type="match status" value="1"/>
</dbReference>
<dbReference type="Pfam" id="PF00093">
    <property type="entry name" value="VWC"/>
    <property type="match status" value="1"/>
</dbReference>
<gene>
    <name evidence="2" type="ORF">DPMN_077341</name>
</gene>
<accession>A0A9D3YKS2</accession>
<feature type="domain" description="VWFC" evidence="1">
    <location>
        <begin position="1"/>
        <end position="50"/>
    </location>
</feature>
<reference evidence="2" key="1">
    <citation type="journal article" date="2019" name="bioRxiv">
        <title>The Genome of the Zebra Mussel, Dreissena polymorpha: A Resource for Invasive Species Research.</title>
        <authorList>
            <person name="McCartney M.A."/>
            <person name="Auch B."/>
            <person name="Kono T."/>
            <person name="Mallez S."/>
            <person name="Zhang Y."/>
            <person name="Obille A."/>
            <person name="Becker A."/>
            <person name="Abrahante J.E."/>
            <person name="Garbe J."/>
            <person name="Badalamenti J.P."/>
            <person name="Herman A."/>
            <person name="Mangelson H."/>
            <person name="Liachko I."/>
            <person name="Sullivan S."/>
            <person name="Sone E.D."/>
            <person name="Koren S."/>
            <person name="Silverstein K.A.T."/>
            <person name="Beckman K.B."/>
            <person name="Gohl D.M."/>
        </authorList>
    </citation>
    <scope>NUCLEOTIDE SEQUENCE</scope>
    <source>
        <strain evidence="2">Duluth1</strain>
        <tissue evidence="2">Whole animal</tissue>
    </source>
</reference>
<proteinExistence type="predicted"/>
<protein>
    <recommendedName>
        <fullName evidence="1">VWFC domain-containing protein</fullName>
    </recommendedName>
</protein>
<dbReference type="EMBL" id="JAIWYP010000015">
    <property type="protein sequence ID" value="KAH3702327.1"/>
    <property type="molecule type" value="Genomic_DNA"/>
</dbReference>
<evidence type="ECO:0000313" key="3">
    <source>
        <dbReference type="Proteomes" id="UP000828390"/>
    </source>
</evidence>
<dbReference type="InterPro" id="IPR001007">
    <property type="entry name" value="VWF_dom"/>
</dbReference>
<dbReference type="Proteomes" id="UP000828390">
    <property type="component" value="Unassembled WGS sequence"/>
</dbReference>
<dbReference type="PROSITE" id="PS01208">
    <property type="entry name" value="VWFC_1"/>
    <property type="match status" value="1"/>
</dbReference>
<sequence>MPSGETVPDDNLCASCTCQKGEVTCTYTTCTALTCKDQYRPHGECCAKCREGMCDLLQSSVNA</sequence>